<dbReference type="AlphaFoldDB" id="A0A2S8GT76"/>
<gene>
    <name evidence="1" type="ORF">C5Y93_02665</name>
</gene>
<reference evidence="1 2" key="1">
    <citation type="submission" date="2018-02" db="EMBL/GenBank/DDBJ databases">
        <title>Comparative genomes isolates from brazilian mangrove.</title>
        <authorList>
            <person name="Araujo J.E."/>
            <person name="Taketani R.G."/>
            <person name="Silva M.C.P."/>
            <person name="Loureco M.V."/>
            <person name="Andreote F.D."/>
        </authorList>
    </citation>
    <scope>NUCLEOTIDE SEQUENCE [LARGE SCALE GENOMIC DNA]</scope>
    <source>
        <strain evidence="1 2">Nap-Phe MGV</strain>
    </source>
</reference>
<name>A0A2S8GT76_9BACT</name>
<accession>A0A2S8GT76</accession>
<evidence type="ECO:0000313" key="2">
    <source>
        <dbReference type="Proteomes" id="UP000237819"/>
    </source>
</evidence>
<organism evidence="1 2">
    <name type="scientific">Blastopirellula marina</name>
    <dbReference type="NCBI Taxonomy" id="124"/>
    <lineage>
        <taxon>Bacteria</taxon>
        <taxon>Pseudomonadati</taxon>
        <taxon>Planctomycetota</taxon>
        <taxon>Planctomycetia</taxon>
        <taxon>Pirellulales</taxon>
        <taxon>Pirellulaceae</taxon>
        <taxon>Blastopirellula</taxon>
    </lineage>
</organism>
<proteinExistence type="predicted"/>
<protein>
    <submittedName>
        <fullName evidence="1">Uncharacterized protein</fullName>
    </submittedName>
</protein>
<comment type="caution">
    <text evidence="1">The sequence shown here is derived from an EMBL/GenBank/DDBJ whole genome shotgun (WGS) entry which is preliminary data.</text>
</comment>
<dbReference type="EMBL" id="PUHZ01000004">
    <property type="protein sequence ID" value="PQO47581.1"/>
    <property type="molecule type" value="Genomic_DNA"/>
</dbReference>
<sequence>MLEKIVREIFQNTILVGALLLAAPTALLAQRIQAPTPINTVAPSPYGAQTPATLTGGIQAFDPYATTTQFSAYPTTTYAPTYPATTFAPPPAYPPAPTTPPAGFAAGPPAYFPNQTAPAAAYQQPLYQPTTQFPSVPYERFLENVGFRYTWLPKLTNDNTALQIQDFDVSATAQFPDFLGTCQPLLVTPAFVLHLWDGPQNLVQNLPGNAYSTYLDFAWNPELTPRLFAELGFRAGIYTDFKTFNNHSWRLQGLGVGAVRLTPTTTIKAGVVYIDRLDIKLLPVIGVTWQPDARSKFDLVFPYPRISKYWTTFGDKEVWWYVGGEYGGGSWTIQRDTGMGFVDDQVDINDYRVFGGLEATHPNRLKAYIELGFVWERQLVYRSAIPTLNVDNTLMLRTGFNF</sequence>
<dbReference type="Proteomes" id="UP000237819">
    <property type="component" value="Unassembled WGS sequence"/>
</dbReference>
<evidence type="ECO:0000313" key="1">
    <source>
        <dbReference type="EMBL" id="PQO47581.1"/>
    </source>
</evidence>